<dbReference type="Proteomes" id="UP000002357">
    <property type="component" value="Chromosome"/>
</dbReference>
<evidence type="ECO:0000256" key="1">
    <source>
        <dbReference type="SAM" id="MobiDB-lite"/>
    </source>
</evidence>
<dbReference type="Pfam" id="PF01841">
    <property type="entry name" value="Transglut_core"/>
    <property type="match status" value="1"/>
</dbReference>
<dbReference type="eggNOG" id="COG1305">
    <property type="taxonomic scope" value="Bacteria"/>
</dbReference>
<dbReference type="SMART" id="SM00460">
    <property type="entry name" value="TGc"/>
    <property type="match status" value="1"/>
</dbReference>
<keyword evidence="5" id="KW-1185">Reference proteome</keyword>
<feature type="domain" description="Transglutaminase-like" evidence="3">
    <location>
        <begin position="485"/>
        <end position="555"/>
    </location>
</feature>
<dbReference type="PANTHER" id="PTHR42736">
    <property type="entry name" value="PROTEIN-GLUTAMINE GAMMA-GLUTAMYLTRANSFERASE"/>
    <property type="match status" value="1"/>
</dbReference>
<feature type="transmembrane region" description="Helical" evidence="2">
    <location>
        <begin position="120"/>
        <end position="140"/>
    </location>
</feature>
<dbReference type="InterPro" id="IPR021878">
    <property type="entry name" value="TgpA_N"/>
</dbReference>
<keyword evidence="2" id="KW-1133">Transmembrane helix</keyword>
<protein>
    <submittedName>
        <fullName evidence="4">Putative membrane protein</fullName>
    </submittedName>
</protein>
<proteinExistence type="predicted"/>
<feature type="transmembrane region" description="Helical" evidence="2">
    <location>
        <begin position="152"/>
        <end position="180"/>
    </location>
</feature>
<dbReference type="STRING" id="1901.BB341_21570"/>
<reference evidence="4 5" key="1">
    <citation type="journal article" date="2010" name="Genome Biol. Evol.">
        <title>The sequence of a 1.8-mb bacterial linear plasmid reveals a rich evolutionary reservoir of secondary metabolic pathways.</title>
        <authorList>
            <person name="Medema M.H."/>
            <person name="Trefzer A."/>
            <person name="Kovalchuk A."/>
            <person name="van den Berg M."/>
            <person name="Mueller U."/>
            <person name="Heijne W."/>
            <person name="Wu L."/>
            <person name="Alam M.T."/>
            <person name="Ronning C.M."/>
            <person name="Nierman W.C."/>
            <person name="Bovenberg R.A.L."/>
            <person name="Breitling R."/>
            <person name="Takano E."/>
        </authorList>
    </citation>
    <scope>NUCLEOTIDE SEQUENCE [LARGE SCALE GENOMIC DNA]</scope>
    <source>
        <strain evidence="5">ATCC 27064 / DSM 738 / JCM 4710 / NBRC 13307 / NCIMB 12785 / NRRL 3585 / VKM Ac-602</strain>
    </source>
</reference>
<feature type="transmembrane region" description="Helical" evidence="2">
    <location>
        <begin position="58"/>
        <end position="76"/>
    </location>
</feature>
<evidence type="ECO:0000256" key="2">
    <source>
        <dbReference type="SAM" id="Phobius"/>
    </source>
</evidence>
<evidence type="ECO:0000313" key="4">
    <source>
        <dbReference type="EMBL" id="EFG06387.1"/>
    </source>
</evidence>
<dbReference type="EMBL" id="CM000913">
    <property type="protein sequence ID" value="EFG06387.1"/>
    <property type="molecule type" value="Genomic_DNA"/>
</dbReference>
<feature type="region of interest" description="Disordered" evidence="1">
    <location>
        <begin position="553"/>
        <end position="601"/>
    </location>
</feature>
<dbReference type="PANTHER" id="PTHR42736:SF1">
    <property type="entry name" value="PROTEIN-GLUTAMINE GAMMA-GLUTAMYLTRANSFERASE"/>
    <property type="match status" value="1"/>
</dbReference>
<evidence type="ECO:0000259" key="3">
    <source>
        <dbReference type="SMART" id="SM00460"/>
    </source>
</evidence>
<evidence type="ECO:0000313" key="5">
    <source>
        <dbReference type="Proteomes" id="UP000002357"/>
    </source>
</evidence>
<dbReference type="Pfam" id="PF13559">
    <property type="entry name" value="DUF4129"/>
    <property type="match status" value="1"/>
</dbReference>
<dbReference type="Pfam" id="PF11992">
    <property type="entry name" value="TgpA_N"/>
    <property type="match status" value="1"/>
</dbReference>
<dbReference type="InterPro" id="IPR052901">
    <property type="entry name" value="Bact_TGase-like"/>
</dbReference>
<dbReference type="OrthoDB" id="9804023at2"/>
<gene>
    <name evidence="4" type="ORF">SCLAV_1308</name>
</gene>
<dbReference type="GeneID" id="93732056"/>
<dbReference type="InterPro" id="IPR025403">
    <property type="entry name" value="TgpA-like_C"/>
</dbReference>
<dbReference type="AlphaFoldDB" id="E2PZS8"/>
<dbReference type="KEGG" id="sclf:BB341_21570"/>
<dbReference type="SUPFAM" id="SSF54001">
    <property type="entry name" value="Cysteine proteinases"/>
    <property type="match status" value="1"/>
</dbReference>
<dbReference type="InterPro" id="IPR038765">
    <property type="entry name" value="Papain-like_cys_pep_sf"/>
</dbReference>
<dbReference type="RefSeq" id="WP_003960180.1">
    <property type="nucleotide sequence ID" value="NZ_CM000913.1"/>
</dbReference>
<dbReference type="Gene3D" id="3.10.620.30">
    <property type="match status" value="1"/>
</dbReference>
<feature type="transmembrane region" description="Helical" evidence="2">
    <location>
        <begin position="625"/>
        <end position="648"/>
    </location>
</feature>
<dbReference type="InterPro" id="IPR002931">
    <property type="entry name" value="Transglutaminase-like"/>
</dbReference>
<name>E2PZS8_STRCL</name>
<feature type="compositionally biased region" description="Low complexity" evidence="1">
    <location>
        <begin position="569"/>
        <end position="594"/>
    </location>
</feature>
<keyword evidence="2" id="KW-0812">Transmembrane</keyword>
<accession>E2PZS8</accession>
<sequence length="809" mass="85088">MSSRVRLALSAYTATLLAAGALLPLLEGVGWLAQAALLLGVQSGAGELARRATLARPLTALIQTVVGLTVLTWVFAPEYALLGLVPGPGSLQYFGELLTSGGQDISRYAIPAPSTDGIELMVIGGVLVIGLLVDTIAVTFRSAAAAGLPLLALYSIAAGLAGGGASALWFLLAASGYLLLLLAEGREQLSRWGRIFTAPDPAARGRKALDPGGRAPAPALRTGGRIGVLALGVALAVPAALPALDGGVLSGIGTGDGSGGGGAGGTISAVNPLVSLQDNLNQPTNREVLRYRTEAGSTDGLYLRIVALDQFDGTSWRSSKRRVVDVPAPLPEPQGLNPAVERKEIRTSISAAEYYQQSWLPMPYPATRVEVNGGWRFEPEGRTVVADPGEDTGGARYSVTSLLVNPTPQQLAEAPRPPEALRREYTKVPQNLPAEVEETARRVTRGAANDHERAVRLQEWFTQDGGFVYDTQVRSGTGVNAITRFLRQKQGFCIHFSFSMATMARTLGIPARVAVGFTSGTPRSDNTVSVGQRDAHAWPELYFEGVGWTRFEPTPSRGSQPPYTLDDTAPGGPSAPSAQPSAASQAPAAAPSASDTCPPELRRLGECSASAATGTGGSVDAGGSWAAVPLIVLGASAVVVLPLLPLLWRLRTTARRLRSRGSGAQDPAARTLAAWLEISDLAWDHGILPDASLTPRGTAERVVRLGKLEGAAAEAVHRVATAVEQVLYAPLPGPAGDLAEDVRRIRDGLRAAAGRGTRLRALLLPRSAVRVVWAASAAYTSLAERWGGRWSHWSATLRRRPFHPFRQRG</sequence>
<keyword evidence="2" id="KW-0472">Membrane</keyword>
<organism evidence="4 5">
    <name type="scientific">Streptomyces clavuligerus</name>
    <dbReference type="NCBI Taxonomy" id="1901"/>
    <lineage>
        <taxon>Bacteria</taxon>
        <taxon>Bacillati</taxon>
        <taxon>Actinomycetota</taxon>
        <taxon>Actinomycetes</taxon>
        <taxon>Kitasatosporales</taxon>
        <taxon>Streptomycetaceae</taxon>
        <taxon>Streptomyces</taxon>
    </lineage>
</organism>